<dbReference type="AlphaFoldDB" id="A0AA45WJA1"/>
<sequence>MDKEKDLQAQAEWTDGELADYPADHDPDTHITAGIQEAYNLHPVDDEESQP</sequence>
<dbReference type="Proteomes" id="UP001157946">
    <property type="component" value="Unassembled WGS sequence"/>
</dbReference>
<gene>
    <name evidence="2" type="ORF">SAMN06265361_101348</name>
</gene>
<evidence type="ECO:0000313" key="3">
    <source>
        <dbReference type="Proteomes" id="UP001157946"/>
    </source>
</evidence>
<dbReference type="RefSeq" id="WP_181353076.1">
    <property type="nucleotide sequence ID" value="NZ_FXTU01000001.1"/>
</dbReference>
<keyword evidence="3" id="KW-1185">Reference proteome</keyword>
<feature type="region of interest" description="Disordered" evidence="1">
    <location>
        <begin position="1"/>
        <end position="30"/>
    </location>
</feature>
<organism evidence="2 3">
    <name type="scientific">Laceyella tengchongensis</name>
    <dbReference type="NCBI Taxonomy" id="574699"/>
    <lineage>
        <taxon>Bacteria</taxon>
        <taxon>Bacillati</taxon>
        <taxon>Bacillota</taxon>
        <taxon>Bacilli</taxon>
        <taxon>Bacillales</taxon>
        <taxon>Thermoactinomycetaceae</taxon>
        <taxon>Laceyella</taxon>
    </lineage>
</organism>
<evidence type="ECO:0008006" key="4">
    <source>
        <dbReference type="Google" id="ProtNLM"/>
    </source>
</evidence>
<evidence type="ECO:0000256" key="1">
    <source>
        <dbReference type="SAM" id="MobiDB-lite"/>
    </source>
</evidence>
<name>A0AA45WJA1_9BACL</name>
<protein>
    <recommendedName>
        <fullName evidence="4">DUF4025 domain-containing protein</fullName>
    </recommendedName>
</protein>
<comment type="caution">
    <text evidence="2">The sequence shown here is derived from an EMBL/GenBank/DDBJ whole genome shotgun (WGS) entry which is preliminary data.</text>
</comment>
<evidence type="ECO:0000313" key="2">
    <source>
        <dbReference type="EMBL" id="SMP02506.1"/>
    </source>
</evidence>
<dbReference type="EMBL" id="FXTU01000001">
    <property type="protein sequence ID" value="SMP02506.1"/>
    <property type="molecule type" value="Genomic_DNA"/>
</dbReference>
<accession>A0AA45WJA1</accession>
<reference evidence="2" key="1">
    <citation type="submission" date="2017-05" db="EMBL/GenBank/DDBJ databases">
        <authorList>
            <person name="Varghese N."/>
            <person name="Submissions S."/>
        </authorList>
    </citation>
    <scope>NUCLEOTIDE SEQUENCE</scope>
    <source>
        <strain evidence="2">DSM 45262</strain>
    </source>
</reference>
<proteinExistence type="predicted"/>